<evidence type="ECO:0000313" key="3">
    <source>
        <dbReference type="Proteomes" id="UP001168821"/>
    </source>
</evidence>
<dbReference type="EMBL" id="JALNTZ010000004">
    <property type="protein sequence ID" value="KAJ3656243.1"/>
    <property type="molecule type" value="Genomic_DNA"/>
</dbReference>
<evidence type="ECO:0000313" key="2">
    <source>
        <dbReference type="EMBL" id="KAJ3656243.1"/>
    </source>
</evidence>
<dbReference type="GO" id="GO:0042302">
    <property type="term" value="F:structural constituent of cuticle"/>
    <property type="evidence" value="ECO:0007669"/>
    <property type="project" value="UniProtKB-UniRule"/>
</dbReference>
<dbReference type="PROSITE" id="PS51155">
    <property type="entry name" value="CHIT_BIND_RR_2"/>
    <property type="match status" value="1"/>
</dbReference>
<gene>
    <name evidence="2" type="ORF">Zmor_015333</name>
</gene>
<proteinExistence type="predicted"/>
<evidence type="ECO:0000256" key="1">
    <source>
        <dbReference type="PROSITE-ProRule" id="PRU00497"/>
    </source>
</evidence>
<sequence length="175" mass="19372">MESVVTINFRVQFVTVIVLSIFYIGTGKPVSDDSPEYIKKVTITHFGNFQDFKDVDVPSAEITDGSHPFSFTLNNNGSGNYKFMFHTFDLVRFEIGELKNAGTENEIQVVRGQYFERYYNEDRALVIRNIGYVADENGYRPFVISVDVSVPLAEGIHQPGISSAALASLTGGGLG</sequence>
<dbReference type="AlphaFoldDB" id="A0AA38MHF1"/>
<protein>
    <submittedName>
        <fullName evidence="2">Uncharacterized protein</fullName>
    </submittedName>
</protein>
<dbReference type="InterPro" id="IPR000618">
    <property type="entry name" value="Insect_cuticle"/>
</dbReference>
<organism evidence="2 3">
    <name type="scientific">Zophobas morio</name>
    <dbReference type="NCBI Taxonomy" id="2755281"/>
    <lineage>
        <taxon>Eukaryota</taxon>
        <taxon>Metazoa</taxon>
        <taxon>Ecdysozoa</taxon>
        <taxon>Arthropoda</taxon>
        <taxon>Hexapoda</taxon>
        <taxon>Insecta</taxon>
        <taxon>Pterygota</taxon>
        <taxon>Neoptera</taxon>
        <taxon>Endopterygota</taxon>
        <taxon>Coleoptera</taxon>
        <taxon>Polyphaga</taxon>
        <taxon>Cucujiformia</taxon>
        <taxon>Tenebrionidae</taxon>
        <taxon>Zophobas</taxon>
    </lineage>
</organism>
<dbReference type="Pfam" id="PF00379">
    <property type="entry name" value="Chitin_bind_4"/>
    <property type="match status" value="1"/>
</dbReference>
<dbReference type="Proteomes" id="UP001168821">
    <property type="component" value="Unassembled WGS sequence"/>
</dbReference>
<keyword evidence="3" id="KW-1185">Reference proteome</keyword>
<name>A0AA38MHF1_9CUCU</name>
<reference evidence="2" key="1">
    <citation type="journal article" date="2023" name="G3 (Bethesda)">
        <title>Whole genome assemblies of Zophobas morio and Tenebrio molitor.</title>
        <authorList>
            <person name="Kaur S."/>
            <person name="Stinson S.A."/>
            <person name="diCenzo G.C."/>
        </authorList>
    </citation>
    <scope>NUCLEOTIDE SEQUENCE</scope>
    <source>
        <strain evidence="2">QUZm001</strain>
    </source>
</reference>
<keyword evidence="1" id="KW-0193">Cuticle</keyword>
<accession>A0AA38MHF1</accession>
<comment type="caution">
    <text evidence="2">The sequence shown here is derived from an EMBL/GenBank/DDBJ whole genome shotgun (WGS) entry which is preliminary data.</text>
</comment>